<dbReference type="AlphaFoldDB" id="A0AAW9R9N0"/>
<feature type="domain" description="ATP-grasp" evidence="5">
    <location>
        <begin position="162"/>
        <end position="348"/>
    </location>
</feature>
<evidence type="ECO:0000256" key="3">
    <source>
        <dbReference type="ARBA" id="ARBA00022840"/>
    </source>
</evidence>
<evidence type="ECO:0000256" key="1">
    <source>
        <dbReference type="ARBA" id="ARBA00022598"/>
    </source>
</evidence>
<dbReference type="GO" id="GO:0005524">
    <property type="term" value="F:ATP binding"/>
    <property type="evidence" value="ECO:0007669"/>
    <property type="project" value="UniProtKB-UniRule"/>
</dbReference>
<dbReference type="GO" id="GO:0005829">
    <property type="term" value="C:cytosol"/>
    <property type="evidence" value="ECO:0007669"/>
    <property type="project" value="TreeGrafter"/>
</dbReference>
<accession>A0AAW9R9N0</accession>
<name>A0AAW9R9N0_9GAMM</name>
<evidence type="ECO:0000259" key="5">
    <source>
        <dbReference type="PROSITE" id="PS50975"/>
    </source>
</evidence>
<dbReference type="SUPFAM" id="SSF56059">
    <property type="entry name" value="Glutathione synthetase ATP-binding domain-like"/>
    <property type="match status" value="1"/>
</dbReference>
<protein>
    <submittedName>
        <fullName evidence="6">ATP-grasp domain-containing protein</fullName>
    </submittedName>
</protein>
<dbReference type="Pfam" id="PF02655">
    <property type="entry name" value="ATP-grasp_3"/>
    <property type="match status" value="1"/>
</dbReference>
<proteinExistence type="predicted"/>
<dbReference type="Gene3D" id="3.30.1490.20">
    <property type="entry name" value="ATP-grasp fold, A domain"/>
    <property type="match status" value="1"/>
</dbReference>
<reference evidence="6 7" key="1">
    <citation type="submission" date="2024-02" db="EMBL/GenBank/DDBJ databases">
        <title>A novel Wenzhouxiangellaceae bacterium, isolated from coastal sediments.</title>
        <authorList>
            <person name="Du Z.-J."/>
            <person name="Ye Y.-Q."/>
            <person name="Zhang X.-Y."/>
        </authorList>
    </citation>
    <scope>NUCLEOTIDE SEQUENCE [LARGE SCALE GENOMIC DNA]</scope>
    <source>
        <strain evidence="6 7">CH-27</strain>
    </source>
</reference>
<keyword evidence="3 4" id="KW-0067">ATP-binding</keyword>
<dbReference type="Proteomes" id="UP001359886">
    <property type="component" value="Unassembled WGS sequence"/>
</dbReference>
<sequence>MQPTTRLMHSATQHLNSGAVPSRPMNLLVTNTQEEQAYLILRCLRHEAKRIVITVPEGSVFSRWSGISAWSRHVSRRYTVPDCTAEWRAGRIRAENTPAEEHYMQRIEEICVREQIDVIFPSYDAEVMVFAKNRARLAEQGILAIVPDYKPLARIIDKARTLEAARAVGFPTPASCIPENEAELLDAAGRLNPPWVLKPRCNAHGANIHRLEDVESLRTAFAELAAIQPRPLLQECVPVGTKRNYYLMVTPDFEVVSVHSPQIHRHRVIGVRTPCAVAETTDEVPLLDEVKALVRELGVWGAMTVQTIVSQHDGVPRLMEINPRFGHNLWYRTEFGVNEPLIYLRMVEGKPLPEIPRWPAGVLLLDPLWDLLQLYLLAVDRAGVWLRRRLGRNGGNIPGQSGESVRDLMRTLKSEYFGPSARVTNPLNRGLLSDPLPPLVRIGRTVLFEWNRRRAVKRERK</sequence>
<organism evidence="6 7">
    <name type="scientific">Elongatibacter sediminis</name>
    <dbReference type="NCBI Taxonomy" id="3119006"/>
    <lineage>
        <taxon>Bacteria</taxon>
        <taxon>Pseudomonadati</taxon>
        <taxon>Pseudomonadota</taxon>
        <taxon>Gammaproteobacteria</taxon>
        <taxon>Chromatiales</taxon>
        <taxon>Wenzhouxiangellaceae</taxon>
        <taxon>Elongatibacter</taxon>
    </lineage>
</organism>
<keyword evidence="1" id="KW-0436">Ligase</keyword>
<dbReference type="GO" id="GO:0046872">
    <property type="term" value="F:metal ion binding"/>
    <property type="evidence" value="ECO:0007669"/>
    <property type="project" value="InterPro"/>
</dbReference>
<dbReference type="InterPro" id="IPR011761">
    <property type="entry name" value="ATP-grasp"/>
</dbReference>
<dbReference type="Gene3D" id="3.40.50.20">
    <property type="match status" value="1"/>
</dbReference>
<dbReference type="RefSeq" id="WP_354693756.1">
    <property type="nucleotide sequence ID" value="NZ_JAZHOG010000001.1"/>
</dbReference>
<dbReference type="GO" id="GO:0016874">
    <property type="term" value="F:ligase activity"/>
    <property type="evidence" value="ECO:0007669"/>
    <property type="project" value="UniProtKB-KW"/>
</dbReference>
<keyword evidence="7" id="KW-1185">Reference proteome</keyword>
<dbReference type="Gene3D" id="3.30.470.20">
    <property type="entry name" value="ATP-grasp fold, B domain"/>
    <property type="match status" value="1"/>
</dbReference>
<dbReference type="EMBL" id="JAZHOG010000001">
    <property type="protein sequence ID" value="MEJ8566437.1"/>
    <property type="molecule type" value="Genomic_DNA"/>
</dbReference>
<evidence type="ECO:0000256" key="2">
    <source>
        <dbReference type="ARBA" id="ARBA00022741"/>
    </source>
</evidence>
<dbReference type="PROSITE" id="PS50975">
    <property type="entry name" value="ATP_GRASP"/>
    <property type="match status" value="1"/>
</dbReference>
<dbReference type="InterPro" id="IPR003806">
    <property type="entry name" value="ATP-grasp_PylC-type"/>
</dbReference>
<gene>
    <name evidence="6" type="ORF">V3330_02260</name>
</gene>
<dbReference type="PANTHER" id="PTHR43055:SF1">
    <property type="entry name" value="FORMATE-DEPENDENT PHOSPHORIBOSYLGLYCINAMIDE FORMYLTRANSFERASE"/>
    <property type="match status" value="1"/>
</dbReference>
<evidence type="ECO:0000313" key="7">
    <source>
        <dbReference type="Proteomes" id="UP001359886"/>
    </source>
</evidence>
<evidence type="ECO:0000313" key="6">
    <source>
        <dbReference type="EMBL" id="MEJ8566437.1"/>
    </source>
</evidence>
<comment type="caution">
    <text evidence="6">The sequence shown here is derived from an EMBL/GenBank/DDBJ whole genome shotgun (WGS) entry which is preliminary data.</text>
</comment>
<dbReference type="InterPro" id="IPR013815">
    <property type="entry name" value="ATP_grasp_subdomain_1"/>
</dbReference>
<dbReference type="PANTHER" id="PTHR43055">
    <property type="entry name" value="FORMATE-DEPENDENT PHOSPHORIBOSYLGLYCINAMIDE FORMYLTRANSFERASE"/>
    <property type="match status" value="1"/>
</dbReference>
<evidence type="ECO:0000256" key="4">
    <source>
        <dbReference type="PROSITE-ProRule" id="PRU00409"/>
    </source>
</evidence>
<keyword evidence="2 4" id="KW-0547">Nucleotide-binding</keyword>